<organism evidence="2 3">
    <name type="scientific">Cronartium quercuum f. sp. fusiforme G11</name>
    <dbReference type="NCBI Taxonomy" id="708437"/>
    <lineage>
        <taxon>Eukaryota</taxon>
        <taxon>Fungi</taxon>
        <taxon>Dikarya</taxon>
        <taxon>Basidiomycota</taxon>
        <taxon>Pucciniomycotina</taxon>
        <taxon>Pucciniomycetes</taxon>
        <taxon>Pucciniales</taxon>
        <taxon>Coleosporiaceae</taxon>
        <taxon>Cronartium</taxon>
    </lineage>
</organism>
<reference evidence="2" key="1">
    <citation type="submission" date="2013-11" db="EMBL/GenBank/DDBJ databases">
        <title>Genome sequence of the fusiform rust pathogen reveals effectors for host alternation and coevolution with pine.</title>
        <authorList>
            <consortium name="DOE Joint Genome Institute"/>
            <person name="Smith K."/>
            <person name="Pendleton A."/>
            <person name="Kubisiak T."/>
            <person name="Anderson C."/>
            <person name="Salamov A."/>
            <person name="Aerts A."/>
            <person name="Riley R."/>
            <person name="Clum A."/>
            <person name="Lindquist E."/>
            <person name="Ence D."/>
            <person name="Campbell M."/>
            <person name="Kronenberg Z."/>
            <person name="Feau N."/>
            <person name="Dhillon B."/>
            <person name="Hamelin R."/>
            <person name="Burleigh J."/>
            <person name="Smith J."/>
            <person name="Yandell M."/>
            <person name="Nelson C."/>
            <person name="Grigoriev I."/>
            <person name="Davis J."/>
        </authorList>
    </citation>
    <scope>NUCLEOTIDE SEQUENCE</scope>
    <source>
        <strain evidence="2">G11</strain>
    </source>
</reference>
<evidence type="ECO:0000313" key="3">
    <source>
        <dbReference type="Proteomes" id="UP000886653"/>
    </source>
</evidence>
<keyword evidence="3" id="KW-1185">Reference proteome</keyword>
<name>A0A9P6NPV6_9BASI</name>
<sequence length="206" mass="22400">MPRQASHRKRPRSLALKSRSPQFYSYAPLPALVTAPVFASSSNDPAKEVAQAELCTLKKLPPSHKQAADLGSLKSAIKSPPLFFSSSPTNLDIDSVGTLSPRTLKLTSTYTPPATPTFACRKNVHFTGSGENAETVMLTVYLTYSSQTYDRSPIAVDRSLRIPPRSREPSVEEDETEGIDGDRSDSESDDKFEFDAAISASVLDGF</sequence>
<evidence type="ECO:0000256" key="1">
    <source>
        <dbReference type="SAM" id="MobiDB-lite"/>
    </source>
</evidence>
<proteinExistence type="predicted"/>
<accession>A0A9P6NPV6</accession>
<evidence type="ECO:0000313" key="2">
    <source>
        <dbReference type="EMBL" id="KAG0148038.1"/>
    </source>
</evidence>
<comment type="caution">
    <text evidence="2">The sequence shown here is derived from an EMBL/GenBank/DDBJ whole genome shotgun (WGS) entry which is preliminary data.</text>
</comment>
<dbReference type="EMBL" id="MU167241">
    <property type="protein sequence ID" value="KAG0148038.1"/>
    <property type="molecule type" value="Genomic_DNA"/>
</dbReference>
<protein>
    <submittedName>
        <fullName evidence="2">Uncharacterized protein</fullName>
    </submittedName>
</protein>
<dbReference type="OrthoDB" id="2514738at2759"/>
<dbReference type="AlphaFoldDB" id="A0A9P6NPV6"/>
<feature type="compositionally biased region" description="Basic and acidic residues" evidence="1">
    <location>
        <begin position="180"/>
        <end position="192"/>
    </location>
</feature>
<dbReference type="Proteomes" id="UP000886653">
    <property type="component" value="Unassembled WGS sequence"/>
</dbReference>
<gene>
    <name evidence="2" type="ORF">CROQUDRAFT_655407</name>
</gene>
<feature type="region of interest" description="Disordered" evidence="1">
    <location>
        <begin position="161"/>
        <end position="192"/>
    </location>
</feature>